<evidence type="ECO:0000313" key="3">
    <source>
        <dbReference type="Proteomes" id="UP000270094"/>
    </source>
</evidence>
<keyword evidence="3" id="KW-1185">Reference proteome</keyword>
<evidence type="ECO:0000313" key="2">
    <source>
        <dbReference type="EMBL" id="VDM82709.1"/>
    </source>
</evidence>
<dbReference type="Proteomes" id="UP000270094">
    <property type="component" value="Unassembled WGS sequence"/>
</dbReference>
<proteinExistence type="predicted"/>
<dbReference type="AlphaFoldDB" id="A0A3P7JRN7"/>
<organism evidence="2 3">
    <name type="scientific">Strongylus vulgaris</name>
    <name type="common">Blood worm</name>
    <dbReference type="NCBI Taxonomy" id="40348"/>
    <lineage>
        <taxon>Eukaryota</taxon>
        <taxon>Metazoa</taxon>
        <taxon>Ecdysozoa</taxon>
        <taxon>Nematoda</taxon>
        <taxon>Chromadorea</taxon>
        <taxon>Rhabditida</taxon>
        <taxon>Rhabditina</taxon>
        <taxon>Rhabditomorpha</taxon>
        <taxon>Strongyloidea</taxon>
        <taxon>Strongylidae</taxon>
        <taxon>Strongylus</taxon>
    </lineage>
</organism>
<feature type="region of interest" description="Disordered" evidence="1">
    <location>
        <begin position="1"/>
        <end position="111"/>
    </location>
</feature>
<sequence length="111" mass="12675">MPPQQRHDTPPTAVRAGFTQKPRGIGFIAPHTPQEYRSPYSRRAGFFPQPIRGHRGGTNRQGVATGVEPYSMRQSYPPTMRPPTVWRGNRGHQYGSREGPSYKNLPPYRRF</sequence>
<accession>A0A3P7JRN7</accession>
<protein>
    <submittedName>
        <fullName evidence="2">Uncharacterized protein</fullName>
    </submittedName>
</protein>
<reference evidence="2 3" key="1">
    <citation type="submission" date="2018-11" db="EMBL/GenBank/DDBJ databases">
        <authorList>
            <consortium name="Pathogen Informatics"/>
        </authorList>
    </citation>
    <scope>NUCLEOTIDE SEQUENCE [LARGE SCALE GENOMIC DNA]</scope>
</reference>
<dbReference type="EMBL" id="UYYB01118941">
    <property type="protein sequence ID" value="VDM82709.1"/>
    <property type="molecule type" value="Genomic_DNA"/>
</dbReference>
<name>A0A3P7JRN7_STRVU</name>
<evidence type="ECO:0000256" key="1">
    <source>
        <dbReference type="SAM" id="MobiDB-lite"/>
    </source>
</evidence>
<gene>
    <name evidence="2" type="ORF">SVUK_LOCUS17707</name>
</gene>